<dbReference type="AlphaFoldDB" id="A0A1F6A047"/>
<sequence length="79" mass="9292">MNKKKIYGIRWSGQTKVWSVKLPEKSTVKEVILHVCKKMGFSEDQFDNLTIRGSYRPQDKYDLNQNSPDNDILVIYINK</sequence>
<protein>
    <submittedName>
        <fullName evidence="1">Uncharacterized protein</fullName>
    </submittedName>
</protein>
<dbReference type="Proteomes" id="UP000176253">
    <property type="component" value="Unassembled WGS sequence"/>
</dbReference>
<accession>A0A1F6A047</accession>
<comment type="caution">
    <text evidence="1">The sequence shown here is derived from an EMBL/GenBank/DDBJ whole genome shotgun (WGS) entry which is preliminary data.</text>
</comment>
<reference evidence="1 2" key="1">
    <citation type="journal article" date="2016" name="Nat. Commun.">
        <title>Thousands of microbial genomes shed light on interconnected biogeochemical processes in an aquifer system.</title>
        <authorList>
            <person name="Anantharaman K."/>
            <person name="Brown C.T."/>
            <person name="Hug L.A."/>
            <person name="Sharon I."/>
            <person name="Castelle C.J."/>
            <person name="Probst A.J."/>
            <person name="Thomas B.C."/>
            <person name="Singh A."/>
            <person name="Wilkins M.J."/>
            <person name="Karaoz U."/>
            <person name="Brodie E.L."/>
            <person name="Williams K.H."/>
            <person name="Hubbard S.S."/>
            <person name="Banfield J.F."/>
        </authorList>
    </citation>
    <scope>NUCLEOTIDE SEQUENCE [LARGE SCALE GENOMIC DNA]</scope>
</reference>
<evidence type="ECO:0000313" key="2">
    <source>
        <dbReference type="Proteomes" id="UP000176253"/>
    </source>
</evidence>
<gene>
    <name evidence="1" type="ORF">A3D78_05890</name>
</gene>
<organism evidence="1 2">
    <name type="scientific">Candidatus Gottesmanbacteria bacterium RIFCSPHIGHO2_02_FULL_39_14</name>
    <dbReference type="NCBI Taxonomy" id="1798383"/>
    <lineage>
        <taxon>Bacteria</taxon>
        <taxon>Candidatus Gottesmaniibacteriota</taxon>
    </lineage>
</organism>
<dbReference type="STRING" id="1798383.A3D78_05890"/>
<dbReference type="EMBL" id="MFJM01000025">
    <property type="protein sequence ID" value="OGG17985.1"/>
    <property type="molecule type" value="Genomic_DNA"/>
</dbReference>
<evidence type="ECO:0000313" key="1">
    <source>
        <dbReference type="EMBL" id="OGG17985.1"/>
    </source>
</evidence>
<name>A0A1F6A047_9BACT</name>
<proteinExistence type="predicted"/>